<dbReference type="AlphaFoldDB" id="A0A7W8D135"/>
<dbReference type="RefSeq" id="WP_183375970.1">
    <property type="nucleotide sequence ID" value="NZ_CAWVLV010000025.1"/>
</dbReference>
<dbReference type="GO" id="GO:0016301">
    <property type="term" value="F:kinase activity"/>
    <property type="evidence" value="ECO:0007669"/>
    <property type="project" value="UniProtKB-KW"/>
</dbReference>
<dbReference type="Gene3D" id="3.40.50.300">
    <property type="entry name" value="P-loop containing nucleotide triphosphate hydrolases"/>
    <property type="match status" value="1"/>
</dbReference>
<dbReference type="Pfam" id="PF13189">
    <property type="entry name" value="Cytidylate_kin2"/>
    <property type="match status" value="1"/>
</dbReference>
<keyword evidence="1" id="KW-0418">Kinase</keyword>
<proteinExistence type="predicted"/>
<sequence>MEKNVIITISRQFGSNGREIGRRLAEYLDIGYYNKEIMEVIAKDLGIDADFFREENRNAQGLYSLPGRNKLSTITELSVNSEVYEKASQLIKGIASRESAVIVGRCADYILKEHTPKIRIFCYSNIEDRLAWSIQEYQVPSRKARKFVHEKDNRRAGFYEFYTGQKWGSSSNYDLMINTSNMSVDEIVGMIAELYDIKLGTKSFKGAFSDQYLEHKKVSFADLDDAQN</sequence>
<dbReference type="InterPro" id="IPR027417">
    <property type="entry name" value="P-loop_NTPase"/>
</dbReference>
<name>A0A7W8D135_9FIRM</name>
<dbReference type="EC" id="2.7.4.14" evidence="1"/>
<keyword evidence="1" id="KW-0808">Transferase</keyword>
<protein>
    <submittedName>
        <fullName evidence="1">Cytidylate kinase</fullName>
        <ecNumber evidence="1">2.7.4.14</ecNumber>
    </submittedName>
</protein>
<dbReference type="EMBL" id="JACHHD010000012">
    <property type="protein sequence ID" value="MBB5185241.1"/>
    <property type="molecule type" value="Genomic_DNA"/>
</dbReference>
<evidence type="ECO:0000313" key="2">
    <source>
        <dbReference type="Proteomes" id="UP000521313"/>
    </source>
</evidence>
<gene>
    <name evidence="1" type="ORF">HNQ43_001294</name>
</gene>
<dbReference type="Proteomes" id="UP000521313">
    <property type="component" value="Unassembled WGS sequence"/>
</dbReference>
<reference evidence="1 2" key="1">
    <citation type="submission" date="2020-08" db="EMBL/GenBank/DDBJ databases">
        <title>Genomic Encyclopedia of Type Strains, Phase IV (KMG-IV): sequencing the most valuable type-strain genomes for metagenomic binning, comparative biology and taxonomic classification.</title>
        <authorList>
            <person name="Goeker M."/>
        </authorList>
    </citation>
    <scope>NUCLEOTIDE SEQUENCE [LARGE SCALE GENOMIC DNA]</scope>
    <source>
        <strain evidence="1 2">DSM 26963</strain>
    </source>
</reference>
<evidence type="ECO:0000313" key="1">
    <source>
        <dbReference type="EMBL" id="MBB5185241.1"/>
    </source>
</evidence>
<comment type="caution">
    <text evidence="1">The sequence shown here is derived from an EMBL/GenBank/DDBJ whole genome shotgun (WGS) entry which is preliminary data.</text>
</comment>
<organism evidence="1 2">
    <name type="scientific">Faecalicoccus acidiformans</name>
    <dbReference type="NCBI Taxonomy" id="915173"/>
    <lineage>
        <taxon>Bacteria</taxon>
        <taxon>Bacillati</taxon>
        <taxon>Bacillota</taxon>
        <taxon>Erysipelotrichia</taxon>
        <taxon>Erysipelotrichales</taxon>
        <taxon>Erysipelotrichaceae</taxon>
        <taxon>Faecalicoccus</taxon>
    </lineage>
</organism>
<accession>A0A7W8D135</accession>